<dbReference type="InterPro" id="IPR044878">
    <property type="entry name" value="UbiA_sf"/>
</dbReference>
<dbReference type="VEuPathDB" id="FungiDB:BDV34DRAFT_230933"/>
<evidence type="ECO:0000256" key="3">
    <source>
        <dbReference type="ARBA" id="ARBA00022989"/>
    </source>
</evidence>
<proteinExistence type="predicted"/>
<protein>
    <submittedName>
        <fullName evidence="6">UbiA prenyltransferase family-domain-containing protein</fullName>
    </submittedName>
</protein>
<gene>
    <name evidence="6" type="ORF">BDV34DRAFT_230933</name>
</gene>
<dbReference type="AlphaFoldDB" id="A0A5N6D4C4"/>
<feature type="transmembrane region" description="Helical" evidence="5">
    <location>
        <begin position="116"/>
        <end position="142"/>
    </location>
</feature>
<dbReference type="PANTHER" id="PTHR42723">
    <property type="entry name" value="CHLOROPHYLL SYNTHASE"/>
    <property type="match status" value="1"/>
</dbReference>
<organism evidence="6 7">
    <name type="scientific">Aspergillus parasiticus</name>
    <dbReference type="NCBI Taxonomy" id="5067"/>
    <lineage>
        <taxon>Eukaryota</taxon>
        <taxon>Fungi</taxon>
        <taxon>Dikarya</taxon>
        <taxon>Ascomycota</taxon>
        <taxon>Pezizomycotina</taxon>
        <taxon>Eurotiomycetes</taxon>
        <taxon>Eurotiomycetidae</taxon>
        <taxon>Eurotiales</taxon>
        <taxon>Aspergillaceae</taxon>
        <taxon>Aspergillus</taxon>
        <taxon>Aspergillus subgen. Circumdati</taxon>
    </lineage>
</organism>
<dbReference type="Pfam" id="PF01040">
    <property type="entry name" value="UbiA"/>
    <property type="match status" value="1"/>
</dbReference>
<dbReference type="GO" id="GO:0016765">
    <property type="term" value="F:transferase activity, transferring alkyl or aryl (other than methyl) groups"/>
    <property type="evidence" value="ECO:0007669"/>
    <property type="project" value="InterPro"/>
</dbReference>
<evidence type="ECO:0000256" key="5">
    <source>
        <dbReference type="SAM" id="Phobius"/>
    </source>
</evidence>
<accession>A0A5N6D4C4</accession>
<dbReference type="CDD" id="cd13965">
    <property type="entry name" value="PT_UbiA_3"/>
    <property type="match status" value="1"/>
</dbReference>
<evidence type="ECO:0000313" key="7">
    <source>
        <dbReference type="Proteomes" id="UP000326532"/>
    </source>
</evidence>
<dbReference type="InterPro" id="IPR000537">
    <property type="entry name" value="UbiA_prenyltransferase"/>
</dbReference>
<keyword evidence="3 5" id="KW-1133">Transmembrane helix</keyword>
<dbReference type="EMBL" id="ML735063">
    <property type="protein sequence ID" value="KAB8199779.1"/>
    <property type="molecule type" value="Genomic_DNA"/>
</dbReference>
<feature type="transmembrane region" description="Helical" evidence="5">
    <location>
        <begin position="234"/>
        <end position="257"/>
    </location>
</feature>
<dbReference type="Gene3D" id="1.10.357.140">
    <property type="entry name" value="UbiA prenyltransferase"/>
    <property type="match status" value="1"/>
</dbReference>
<dbReference type="GO" id="GO:0016020">
    <property type="term" value="C:membrane"/>
    <property type="evidence" value="ECO:0007669"/>
    <property type="project" value="UniProtKB-SubCell"/>
</dbReference>
<dbReference type="Proteomes" id="UP000326532">
    <property type="component" value="Unassembled WGS sequence"/>
</dbReference>
<dbReference type="PANTHER" id="PTHR42723:SF1">
    <property type="entry name" value="CHLOROPHYLL SYNTHASE, CHLOROPLASTIC"/>
    <property type="match status" value="1"/>
</dbReference>
<evidence type="ECO:0000313" key="6">
    <source>
        <dbReference type="EMBL" id="KAB8199779.1"/>
    </source>
</evidence>
<name>A0A5N6D4C4_ASPPA</name>
<comment type="subcellular location">
    <subcellularLocation>
        <location evidence="1">Membrane</location>
        <topology evidence="1">Multi-pass membrane protein</topology>
    </subcellularLocation>
</comment>
<dbReference type="OMA" id="MEKHLEM"/>
<keyword evidence="4 5" id="KW-0472">Membrane</keyword>
<keyword evidence="2 5" id="KW-0812">Transmembrane</keyword>
<reference evidence="6 7" key="1">
    <citation type="submission" date="2019-04" db="EMBL/GenBank/DDBJ databases">
        <title>Fungal friends and foes A comparative genomics study of 23 Aspergillus species from section Flavi.</title>
        <authorList>
            <consortium name="DOE Joint Genome Institute"/>
            <person name="Kjaerbolling I."/>
            <person name="Vesth T.C."/>
            <person name="Frisvad J.C."/>
            <person name="Nybo J.L."/>
            <person name="Theobald S."/>
            <person name="Kildgaard S."/>
            <person name="Petersen T.I."/>
            <person name="Kuo A."/>
            <person name="Sato A."/>
            <person name="Lyhne E.K."/>
            <person name="Kogle M.E."/>
            <person name="Wiebenga A."/>
            <person name="Kun R.S."/>
            <person name="Lubbers R.J."/>
            <person name="Makela M.R."/>
            <person name="Barry K."/>
            <person name="Chovatia M."/>
            <person name="Clum A."/>
            <person name="Daum C."/>
            <person name="Haridas S."/>
            <person name="He G."/>
            <person name="LaButti K."/>
            <person name="Lipzen A."/>
            <person name="Mondo S."/>
            <person name="Pangilinan J."/>
            <person name="Riley R."/>
            <person name="Salamov A."/>
            <person name="Simmons B.A."/>
            <person name="Magnuson J.K."/>
            <person name="Henrissat B."/>
            <person name="Mortensen U.H."/>
            <person name="Larsen T.O."/>
            <person name="De vries R.P."/>
            <person name="Grigoriev I.V."/>
            <person name="Machida M."/>
            <person name="Baker S.E."/>
            <person name="Andersen M.R."/>
        </authorList>
    </citation>
    <scope>NUCLEOTIDE SEQUENCE [LARGE SCALE GENOMIC DNA]</scope>
    <source>
        <strain evidence="6 7">CBS 117618</strain>
    </source>
</reference>
<dbReference type="InterPro" id="IPR050475">
    <property type="entry name" value="Prenyltransferase_related"/>
</dbReference>
<feature type="transmembrane region" description="Helical" evidence="5">
    <location>
        <begin position="263"/>
        <end position="285"/>
    </location>
</feature>
<evidence type="ECO:0000256" key="4">
    <source>
        <dbReference type="ARBA" id="ARBA00023136"/>
    </source>
</evidence>
<evidence type="ECO:0000256" key="2">
    <source>
        <dbReference type="ARBA" id="ARBA00022692"/>
    </source>
</evidence>
<sequence>MEKHLEMRSGIPTYAVKIAISTLLEEAALTQALLDDNFTAHFGNAIVCLSTRLIGSGLTFEQLRDMFPGILVTVFAFSYSFDIANQAFSVEEDSTNKPNRPIPSGKLTRDGAYRRWLLSWIISLALVGLEVGFQAALVLFAWEVWVALFYVWPKFQNWVARNLFTAVGATIQLRLLDAVLEKTLPSFRADSSLMWLLFTWLVWTIHVQEFHDMEGDERVGRQTLPLIVGRRGQFPLRVVTAMIVGGTGISSILLVQLWRTSNPVLLCLGLGHLLFMSTVAVRLVVLPFKEADKITYKYYYTLATYSLLLFRQHTERLGSFGGNATELW</sequence>
<keyword evidence="6" id="KW-0808">Transferase</keyword>
<evidence type="ECO:0000256" key="1">
    <source>
        <dbReference type="ARBA" id="ARBA00004141"/>
    </source>
</evidence>
<keyword evidence="7" id="KW-1185">Reference proteome</keyword>